<evidence type="ECO:0000313" key="2">
    <source>
        <dbReference type="EMBL" id="SED02663.1"/>
    </source>
</evidence>
<accession>A0A1H4XAN3</accession>
<gene>
    <name evidence="2" type="ORF">SAMN04490220_3264</name>
</gene>
<dbReference type="GO" id="GO:0046872">
    <property type="term" value="F:metal ion binding"/>
    <property type="evidence" value="ECO:0007669"/>
    <property type="project" value="InterPro"/>
</dbReference>
<sequence length="203" mass="22021">MTDDADLQRAVANEFSALADLLDGISEAEWDTPSLCEGWRIREVVAHLTMAARYSGDEFMARLRECDFDFTRLSNEIAGHDAELATTELVANVRSDVMRHWTPPGGGYHGALNHVVIHGLDATVPLGVPRRVPEETIRVVLNDLTAGGGHSNFGIDIEGRALRATDLDWSYGSGAELRGAGEDLALMICGRRLPAGRVEGDPL</sequence>
<dbReference type="Proteomes" id="UP000183407">
    <property type="component" value="Unassembled WGS sequence"/>
</dbReference>
<evidence type="ECO:0000259" key="1">
    <source>
        <dbReference type="Pfam" id="PF11716"/>
    </source>
</evidence>
<dbReference type="EMBL" id="FNTL01000004">
    <property type="protein sequence ID" value="SED02663.1"/>
    <property type="molecule type" value="Genomic_DNA"/>
</dbReference>
<dbReference type="InterPro" id="IPR017517">
    <property type="entry name" value="Maleyloyr_isom"/>
</dbReference>
<dbReference type="Pfam" id="PF11716">
    <property type="entry name" value="MDMPI_N"/>
    <property type="match status" value="1"/>
</dbReference>
<name>A0A1H4XAN3_RHOJO</name>
<feature type="domain" description="Mycothiol-dependent maleylpyruvate isomerase metal-binding" evidence="1">
    <location>
        <begin position="13"/>
        <end position="54"/>
    </location>
</feature>
<dbReference type="RefSeq" id="WP_073368278.1">
    <property type="nucleotide sequence ID" value="NZ_FNTL01000004.1"/>
</dbReference>
<dbReference type="InterPro" id="IPR024344">
    <property type="entry name" value="MDMPI_metal-binding"/>
</dbReference>
<dbReference type="Gene3D" id="1.20.120.450">
    <property type="entry name" value="dinb family like domain"/>
    <property type="match status" value="1"/>
</dbReference>
<dbReference type="InterPro" id="IPR034660">
    <property type="entry name" value="DinB/YfiT-like"/>
</dbReference>
<dbReference type="SUPFAM" id="SSF109854">
    <property type="entry name" value="DinB/YfiT-like putative metalloenzymes"/>
    <property type="match status" value="1"/>
</dbReference>
<dbReference type="NCBIfam" id="TIGR03083">
    <property type="entry name" value="maleylpyruvate isomerase family mycothiol-dependent enzyme"/>
    <property type="match status" value="1"/>
</dbReference>
<evidence type="ECO:0000313" key="3">
    <source>
        <dbReference type="Proteomes" id="UP000183407"/>
    </source>
</evidence>
<reference evidence="3" key="1">
    <citation type="submission" date="2016-10" db="EMBL/GenBank/DDBJ databases">
        <authorList>
            <person name="Varghese N."/>
        </authorList>
    </citation>
    <scope>NUCLEOTIDE SEQUENCE [LARGE SCALE GENOMIC DNA]</scope>
    <source>
        <strain evidence="3">DSM 44719</strain>
    </source>
</reference>
<dbReference type="OrthoDB" id="5178565at2"/>
<proteinExistence type="predicted"/>
<organism evidence="2 3">
    <name type="scientific">Rhodococcus jostii</name>
    <dbReference type="NCBI Taxonomy" id="132919"/>
    <lineage>
        <taxon>Bacteria</taxon>
        <taxon>Bacillati</taxon>
        <taxon>Actinomycetota</taxon>
        <taxon>Actinomycetes</taxon>
        <taxon>Mycobacteriales</taxon>
        <taxon>Nocardiaceae</taxon>
        <taxon>Rhodococcus</taxon>
    </lineage>
</organism>
<dbReference type="AlphaFoldDB" id="A0A1H4XAN3"/>
<protein>
    <submittedName>
        <fullName evidence="2">TIGR03083 family protein</fullName>
    </submittedName>
</protein>